<dbReference type="NCBIfam" id="TIGR00196">
    <property type="entry name" value="yjeF_cterm"/>
    <property type="match status" value="1"/>
</dbReference>
<feature type="binding site" evidence="18">
    <location>
        <position position="58"/>
    </location>
    <ligand>
        <name>K(+)</name>
        <dbReference type="ChEBI" id="CHEBI:29103"/>
    </ligand>
</feature>
<dbReference type="EC" id="5.1.99.6" evidence="19"/>
<dbReference type="PIRSF" id="PIRSF017184">
    <property type="entry name" value="Nnr"/>
    <property type="match status" value="1"/>
</dbReference>
<dbReference type="InterPro" id="IPR004443">
    <property type="entry name" value="YjeF_N_dom"/>
</dbReference>
<dbReference type="PROSITE" id="PS51385">
    <property type="entry name" value="YJEF_N"/>
    <property type="match status" value="1"/>
</dbReference>
<dbReference type="Gene3D" id="3.40.1190.20">
    <property type="match status" value="1"/>
</dbReference>
<evidence type="ECO:0000256" key="13">
    <source>
        <dbReference type="ARBA" id="ARBA00023268"/>
    </source>
</evidence>
<comment type="similarity">
    <text evidence="17">Belongs to the NnrD/CARKD family.</text>
</comment>
<comment type="function">
    <text evidence="14 19">Bifunctional enzyme that catalyzes the epimerization of the S- and R-forms of NAD(P)HX and the dehydration of the S-form of NAD(P)HX at the expense of ADP, which is converted to AMP. This allows the repair of both epimers of NAD(P)HX, a damaged form of NAD(P)H that is a result of enzymatic or heat-dependent hydration.</text>
</comment>
<comment type="cofactor">
    <cofactor evidence="18 19">
        <name>K(+)</name>
        <dbReference type="ChEBI" id="CHEBI:29103"/>
    </cofactor>
    <text evidence="18 19">Binds 1 potassium ion per subunit.</text>
</comment>
<feature type="binding site" evidence="18">
    <location>
        <position position="126"/>
    </location>
    <ligand>
        <name>K(+)</name>
        <dbReference type="ChEBI" id="CHEBI:29103"/>
    </ligand>
</feature>
<evidence type="ECO:0000256" key="16">
    <source>
        <dbReference type="ARBA" id="ARBA00049209"/>
    </source>
</evidence>
<feature type="binding site" evidence="17">
    <location>
        <position position="326"/>
    </location>
    <ligand>
        <name>(6S)-NADPHX</name>
        <dbReference type="ChEBI" id="CHEBI:64076"/>
    </ligand>
</feature>
<dbReference type="HAMAP" id="MF_01966">
    <property type="entry name" value="NADHX_epimerase"/>
    <property type="match status" value="1"/>
</dbReference>
<dbReference type="PROSITE" id="PS51383">
    <property type="entry name" value="YJEF_C_3"/>
    <property type="match status" value="1"/>
</dbReference>
<dbReference type="GO" id="GO:0052855">
    <property type="term" value="F:ADP-dependent NAD(P)H-hydrate dehydratase activity"/>
    <property type="evidence" value="ECO:0007669"/>
    <property type="project" value="UniProtKB-UniRule"/>
</dbReference>
<feature type="binding site" evidence="17">
    <location>
        <position position="377"/>
    </location>
    <ligand>
        <name>(6S)-NADPHX</name>
        <dbReference type="ChEBI" id="CHEBI:64076"/>
    </ligand>
</feature>
<dbReference type="InterPro" id="IPR029056">
    <property type="entry name" value="Ribokinase-like"/>
</dbReference>
<gene>
    <name evidence="18" type="primary">nnrE</name>
    <name evidence="17" type="synonym">nnrD</name>
    <name evidence="22" type="ORF">DWY20_05080</name>
</gene>
<feature type="binding site" evidence="18">
    <location>
        <begin position="130"/>
        <end position="136"/>
    </location>
    <ligand>
        <name>(6S)-NADPHX</name>
        <dbReference type="ChEBI" id="CHEBI:64076"/>
    </ligand>
</feature>
<dbReference type="SUPFAM" id="SSF53613">
    <property type="entry name" value="Ribokinase-like"/>
    <property type="match status" value="1"/>
</dbReference>
<evidence type="ECO:0000256" key="17">
    <source>
        <dbReference type="HAMAP-Rule" id="MF_01965"/>
    </source>
</evidence>
<feature type="binding site" evidence="17">
    <location>
        <position position="441"/>
    </location>
    <ligand>
        <name>AMP</name>
        <dbReference type="ChEBI" id="CHEBI:456215"/>
    </ligand>
</feature>
<organism evidence="22 23">
    <name type="scientific">Phocaeicola coprocola</name>
    <dbReference type="NCBI Taxonomy" id="310298"/>
    <lineage>
        <taxon>Bacteria</taxon>
        <taxon>Pseudomonadati</taxon>
        <taxon>Bacteroidota</taxon>
        <taxon>Bacteroidia</taxon>
        <taxon>Bacteroidales</taxon>
        <taxon>Bacteroidaceae</taxon>
        <taxon>Phocaeicola</taxon>
    </lineage>
</organism>
<accession>A0A412GTQ9</accession>
<comment type="catalytic activity">
    <reaction evidence="16 17 19">
        <text>(6S)-NADPHX + ADP = AMP + phosphate + NADPH + H(+)</text>
        <dbReference type="Rhea" id="RHEA:32235"/>
        <dbReference type="ChEBI" id="CHEBI:15378"/>
        <dbReference type="ChEBI" id="CHEBI:43474"/>
        <dbReference type="ChEBI" id="CHEBI:57783"/>
        <dbReference type="ChEBI" id="CHEBI:64076"/>
        <dbReference type="ChEBI" id="CHEBI:456215"/>
        <dbReference type="ChEBI" id="CHEBI:456216"/>
        <dbReference type="EC" id="4.2.1.136"/>
    </reaction>
</comment>
<dbReference type="PROSITE" id="PS01050">
    <property type="entry name" value="YJEF_C_2"/>
    <property type="match status" value="1"/>
</dbReference>
<keyword evidence="11 18" id="KW-0413">Isomerase</keyword>
<feature type="binding site" evidence="17">
    <location>
        <begin position="412"/>
        <end position="416"/>
    </location>
    <ligand>
        <name>AMP</name>
        <dbReference type="ChEBI" id="CHEBI:456215"/>
    </ligand>
</feature>
<evidence type="ECO:0000256" key="6">
    <source>
        <dbReference type="ARBA" id="ARBA00022741"/>
    </source>
</evidence>
<dbReference type="GO" id="GO:0005524">
    <property type="term" value="F:ATP binding"/>
    <property type="evidence" value="ECO:0007669"/>
    <property type="project" value="UniProtKB-UniRule"/>
</dbReference>
<dbReference type="PANTHER" id="PTHR12592">
    <property type="entry name" value="ATP-DEPENDENT (S)-NAD(P)H-HYDRATE DEHYDRATASE FAMILY MEMBER"/>
    <property type="match status" value="1"/>
</dbReference>
<keyword evidence="8 17" id="KW-0521">NADP</keyword>
<comment type="caution">
    <text evidence="18">Lacks conserved residue(s) required for the propagation of feature annotation.</text>
</comment>
<evidence type="ECO:0000256" key="8">
    <source>
        <dbReference type="ARBA" id="ARBA00022857"/>
    </source>
</evidence>
<comment type="catalytic activity">
    <reaction evidence="15 17 19">
        <text>(6S)-NADHX + ADP = AMP + phosphate + NADH + H(+)</text>
        <dbReference type="Rhea" id="RHEA:32223"/>
        <dbReference type="ChEBI" id="CHEBI:15378"/>
        <dbReference type="ChEBI" id="CHEBI:43474"/>
        <dbReference type="ChEBI" id="CHEBI:57945"/>
        <dbReference type="ChEBI" id="CHEBI:64074"/>
        <dbReference type="ChEBI" id="CHEBI:456215"/>
        <dbReference type="ChEBI" id="CHEBI:456216"/>
        <dbReference type="EC" id="4.2.1.136"/>
    </reaction>
</comment>
<evidence type="ECO:0000256" key="18">
    <source>
        <dbReference type="HAMAP-Rule" id="MF_01966"/>
    </source>
</evidence>
<keyword evidence="13" id="KW-0511">Multifunctional enzyme</keyword>
<dbReference type="GO" id="GO:0046872">
    <property type="term" value="F:metal ion binding"/>
    <property type="evidence" value="ECO:0007669"/>
    <property type="project" value="UniProtKB-UniRule"/>
</dbReference>
<keyword evidence="5 18" id="KW-0479">Metal-binding</keyword>
<dbReference type="GO" id="GO:0052856">
    <property type="term" value="F:NAD(P)HX epimerase activity"/>
    <property type="evidence" value="ECO:0007669"/>
    <property type="project" value="UniProtKB-UniRule"/>
</dbReference>
<comment type="subunit">
    <text evidence="17">Homotetramer.</text>
</comment>
<evidence type="ECO:0000256" key="9">
    <source>
        <dbReference type="ARBA" id="ARBA00022958"/>
    </source>
</evidence>
<dbReference type="Proteomes" id="UP000285864">
    <property type="component" value="Unassembled WGS sequence"/>
</dbReference>
<comment type="similarity">
    <text evidence="18">Belongs to the NnrE/AIBP family.</text>
</comment>
<dbReference type="SUPFAM" id="SSF64153">
    <property type="entry name" value="YjeF N-terminal domain-like"/>
    <property type="match status" value="1"/>
</dbReference>
<dbReference type="RefSeq" id="WP_118483645.1">
    <property type="nucleotide sequence ID" value="NZ_QRUU01000014.1"/>
</dbReference>
<feature type="binding site" evidence="18">
    <location>
        <position position="159"/>
    </location>
    <ligand>
        <name>(6S)-NADPHX</name>
        <dbReference type="ChEBI" id="CHEBI:64076"/>
    </ligand>
</feature>
<feature type="binding site" evidence="17">
    <location>
        <position position="442"/>
    </location>
    <ligand>
        <name>(6S)-NADPHX</name>
        <dbReference type="ChEBI" id="CHEBI:64076"/>
    </ligand>
</feature>
<dbReference type="EMBL" id="QRUU01000014">
    <property type="protein sequence ID" value="RGR98186.1"/>
    <property type="molecule type" value="Genomic_DNA"/>
</dbReference>
<dbReference type="PANTHER" id="PTHR12592:SF0">
    <property type="entry name" value="ATP-DEPENDENT (S)-NAD(P)H-HYDRATE DEHYDRATASE"/>
    <property type="match status" value="1"/>
</dbReference>
<dbReference type="CDD" id="cd01171">
    <property type="entry name" value="YXKO-related"/>
    <property type="match status" value="1"/>
</dbReference>
<comment type="caution">
    <text evidence="22">The sequence shown here is derived from an EMBL/GenBank/DDBJ whole genome shotgun (WGS) entry which is preliminary data.</text>
</comment>
<evidence type="ECO:0000313" key="23">
    <source>
        <dbReference type="Proteomes" id="UP000285864"/>
    </source>
</evidence>
<reference evidence="22 23" key="1">
    <citation type="submission" date="2018-08" db="EMBL/GenBank/DDBJ databases">
        <title>A genome reference for cultivated species of the human gut microbiota.</title>
        <authorList>
            <person name="Zou Y."/>
            <person name="Xue W."/>
            <person name="Luo G."/>
        </authorList>
    </citation>
    <scope>NUCLEOTIDE SEQUENCE [LARGE SCALE GENOMIC DNA]</scope>
    <source>
        <strain evidence="22 23">AF24-2</strain>
    </source>
</reference>
<comment type="catalytic activity">
    <reaction evidence="1 18 19">
        <text>(6R)-NADHX = (6S)-NADHX</text>
        <dbReference type="Rhea" id="RHEA:32215"/>
        <dbReference type="ChEBI" id="CHEBI:64074"/>
        <dbReference type="ChEBI" id="CHEBI:64075"/>
        <dbReference type="EC" id="5.1.99.6"/>
    </reaction>
</comment>
<feature type="binding site" evidence="18">
    <location>
        <position position="162"/>
    </location>
    <ligand>
        <name>K(+)</name>
        <dbReference type="ChEBI" id="CHEBI:29103"/>
    </ligand>
</feature>
<keyword evidence="9 18" id="KW-0630">Potassium</keyword>
<comment type="function">
    <text evidence="17">Catalyzes the dehydration of the S-form of NAD(P)HX at the expense of ADP, which is converted to AMP. Together with NAD(P)HX epimerase, which catalyzes the epimerization of the S- and R-forms, the enzyme allows the repair of both epimers of NAD(P)HX, a damaged form of NAD(P)H that is a result of enzymatic or heat-dependent hydration.</text>
</comment>
<keyword evidence="12 17" id="KW-0456">Lyase</keyword>
<protein>
    <recommendedName>
        <fullName evidence="19">Bifunctional NAD(P)H-hydrate repair enzyme</fullName>
    </recommendedName>
    <alternativeName>
        <fullName evidence="19">Nicotinamide nucleotide repair protein</fullName>
    </alternativeName>
    <domain>
        <recommendedName>
            <fullName evidence="19">ADP-dependent (S)-NAD(P)H-hydrate dehydratase</fullName>
            <ecNumber evidence="19">4.2.1.136</ecNumber>
        </recommendedName>
        <alternativeName>
            <fullName evidence="19">ADP-dependent NAD(P)HX dehydratase</fullName>
        </alternativeName>
    </domain>
    <domain>
        <recommendedName>
            <fullName evidence="19">NAD(P)H-hydrate epimerase</fullName>
            <ecNumber evidence="19">5.1.99.6</ecNumber>
        </recommendedName>
    </domain>
</protein>
<evidence type="ECO:0000256" key="4">
    <source>
        <dbReference type="ARBA" id="ARBA00009524"/>
    </source>
</evidence>
<dbReference type="Pfam" id="PF03853">
    <property type="entry name" value="YjeF_N"/>
    <property type="match status" value="1"/>
</dbReference>
<evidence type="ECO:0000313" key="22">
    <source>
        <dbReference type="EMBL" id="RGR98186.1"/>
    </source>
</evidence>
<comment type="cofactor">
    <cofactor evidence="17">
        <name>Mg(2+)</name>
        <dbReference type="ChEBI" id="CHEBI:18420"/>
    </cofactor>
</comment>
<evidence type="ECO:0000259" key="21">
    <source>
        <dbReference type="PROSITE" id="PS51385"/>
    </source>
</evidence>
<dbReference type="HAMAP" id="MF_01965">
    <property type="entry name" value="NADHX_dehydratase"/>
    <property type="match status" value="1"/>
</dbReference>
<evidence type="ECO:0000256" key="2">
    <source>
        <dbReference type="ARBA" id="ARBA00000909"/>
    </source>
</evidence>
<dbReference type="InterPro" id="IPR017953">
    <property type="entry name" value="Carbohydrate_kinase_pred_CS"/>
</dbReference>
<dbReference type="Pfam" id="PF01256">
    <property type="entry name" value="Carb_kinase"/>
    <property type="match status" value="1"/>
</dbReference>
<evidence type="ECO:0000256" key="14">
    <source>
        <dbReference type="ARBA" id="ARBA00025153"/>
    </source>
</evidence>
<evidence type="ECO:0000256" key="7">
    <source>
        <dbReference type="ARBA" id="ARBA00022840"/>
    </source>
</evidence>
<evidence type="ECO:0000256" key="10">
    <source>
        <dbReference type="ARBA" id="ARBA00023027"/>
    </source>
</evidence>
<evidence type="ECO:0000256" key="3">
    <source>
        <dbReference type="ARBA" id="ARBA00006001"/>
    </source>
</evidence>
<feature type="binding site" evidence="17">
    <location>
        <position position="263"/>
    </location>
    <ligand>
        <name>(6S)-NADPHX</name>
        <dbReference type="ChEBI" id="CHEBI:64076"/>
    </ligand>
</feature>
<keyword evidence="10 17" id="KW-0520">NAD</keyword>
<sequence>MKILSCTQQKQADAYTIAQENILSINLMEKAASLLTDEICRRWDKSHRIIIFAGSGNNGGDAVAVARMLFLKNYTVEVYLFNITGVLSDDCMKNVQRLQECGFPNYHEISNSFDPPQLTKDDIVIDGLFGSGLNKPLSGGFASVVKYINASQATVVSIDLPSGLMGEDNSNNIRQNIIRADLTLSIQLPKLSFLFAENEDIVGEWKVLDIGISKNFIEEASTPYFITEANEIRQLIKPRSRFAHKGNFGHGLLIAGSYGMAGASILAARACLRSGIGLLTVHTPVRNHDIVQTSVPEAMVQNDVHELYFAEPVDLDNFQALAIGPGIGQEEETALATFDQLKECFIPLVLDADALNVFSTHRNYLNRIPKRTILTPHIGELERIIGRCNNSFERLTKAKELSAYLQCYIVLKGAHTVVITPEGNCYFNQTGNPGMATGGSGDVLTGIILALLSQGYSQENACRIAVYVHGLAGDIARNRVGEISLTAGDIIEALPEAWKNITETK</sequence>
<keyword evidence="6 17" id="KW-0547">Nucleotide-binding</keyword>
<evidence type="ECO:0000256" key="19">
    <source>
        <dbReference type="PIRNR" id="PIRNR017184"/>
    </source>
</evidence>
<comment type="similarity">
    <text evidence="3 19">In the N-terminal section; belongs to the NnrE/AIBP family.</text>
</comment>
<dbReference type="InterPro" id="IPR000631">
    <property type="entry name" value="CARKD"/>
</dbReference>
<feature type="domain" description="YjeF C-terminal" evidence="20">
    <location>
        <begin position="228"/>
        <end position="501"/>
    </location>
</feature>
<dbReference type="AlphaFoldDB" id="A0A412GTQ9"/>
<dbReference type="Gene3D" id="3.40.50.10260">
    <property type="entry name" value="YjeF N-terminal domain"/>
    <property type="match status" value="1"/>
</dbReference>
<evidence type="ECO:0000256" key="11">
    <source>
        <dbReference type="ARBA" id="ARBA00023235"/>
    </source>
</evidence>
<evidence type="ECO:0000259" key="20">
    <source>
        <dbReference type="PROSITE" id="PS51383"/>
    </source>
</evidence>
<keyword evidence="23" id="KW-1185">Reference proteome</keyword>
<dbReference type="GO" id="GO:0046496">
    <property type="term" value="P:nicotinamide nucleotide metabolic process"/>
    <property type="evidence" value="ECO:0007669"/>
    <property type="project" value="UniProtKB-UniRule"/>
</dbReference>
<feature type="binding site" evidence="18">
    <location>
        <begin position="57"/>
        <end position="61"/>
    </location>
    <ligand>
        <name>(6S)-NADPHX</name>
        <dbReference type="ChEBI" id="CHEBI:64076"/>
    </ligand>
</feature>
<comment type="function">
    <text evidence="18">Catalyzes the epimerization of the S- and R-forms of NAD(P)HX, a damaged form of NAD(P)H that is a result of enzymatic or heat-dependent hydration. This is a prerequisite for the S-specific NAD(P)H-hydrate dehydratase to allow the repair of both epimers of NAD(P)HX.</text>
</comment>
<evidence type="ECO:0000256" key="5">
    <source>
        <dbReference type="ARBA" id="ARBA00022723"/>
    </source>
</evidence>
<name>A0A412GTQ9_9BACT</name>
<dbReference type="EC" id="4.2.1.136" evidence="19"/>
<comment type="catalytic activity">
    <reaction evidence="2 18 19">
        <text>(6R)-NADPHX = (6S)-NADPHX</text>
        <dbReference type="Rhea" id="RHEA:32227"/>
        <dbReference type="ChEBI" id="CHEBI:64076"/>
        <dbReference type="ChEBI" id="CHEBI:64077"/>
        <dbReference type="EC" id="5.1.99.6"/>
    </reaction>
</comment>
<feature type="domain" description="YjeF N-terminal" evidence="21">
    <location>
        <begin position="9"/>
        <end position="218"/>
    </location>
</feature>
<evidence type="ECO:0000256" key="12">
    <source>
        <dbReference type="ARBA" id="ARBA00023239"/>
    </source>
</evidence>
<evidence type="ECO:0000256" key="1">
    <source>
        <dbReference type="ARBA" id="ARBA00000013"/>
    </source>
</evidence>
<comment type="similarity">
    <text evidence="4 19">In the C-terminal section; belongs to the NnrD/CARKD family.</text>
</comment>
<dbReference type="InterPro" id="IPR036652">
    <property type="entry name" value="YjeF_N_dom_sf"/>
</dbReference>
<dbReference type="InterPro" id="IPR030677">
    <property type="entry name" value="Nnr"/>
</dbReference>
<dbReference type="NCBIfam" id="TIGR00197">
    <property type="entry name" value="yjeF_nterm"/>
    <property type="match status" value="1"/>
</dbReference>
<keyword evidence="7 17" id="KW-0067">ATP-binding</keyword>
<dbReference type="GO" id="GO:0110051">
    <property type="term" value="P:metabolite repair"/>
    <property type="evidence" value="ECO:0007669"/>
    <property type="project" value="TreeGrafter"/>
</dbReference>
<proteinExistence type="inferred from homology"/>
<evidence type="ECO:0000256" key="15">
    <source>
        <dbReference type="ARBA" id="ARBA00048238"/>
    </source>
</evidence>